<dbReference type="InterPro" id="IPR029045">
    <property type="entry name" value="ClpP/crotonase-like_dom_sf"/>
</dbReference>
<dbReference type="EMBL" id="SHKO01000001">
    <property type="protein sequence ID" value="RZT98372.1"/>
    <property type="molecule type" value="Genomic_DNA"/>
</dbReference>
<dbReference type="CDD" id="cd06558">
    <property type="entry name" value="crotonase-like"/>
    <property type="match status" value="1"/>
</dbReference>
<dbReference type="InterPro" id="IPR018376">
    <property type="entry name" value="Enoyl-CoA_hyd/isom_CS"/>
</dbReference>
<dbReference type="Gene3D" id="3.90.226.10">
    <property type="entry name" value="2-enoyl-CoA Hydratase, Chain A, domain 1"/>
    <property type="match status" value="1"/>
</dbReference>
<evidence type="ECO:0000313" key="4">
    <source>
        <dbReference type="EMBL" id="RZT98372.1"/>
    </source>
</evidence>
<name>A0A4Q7VPT1_9BURK</name>
<keyword evidence="5" id="KW-1185">Reference proteome</keyword>
<dbReference type="PANTHER" id="PTHR11941:SF54">
    <property type="entry name" value="ENOYL-COA HYDRATASE, MITOCHONDRIAL"/>
    <property type="match status" value="1"/>
</dbReference>
<protein>
    <submittedName>
        <fullName evidence="4">Enoyl-CoA hydratase/carnithine racemase</fullName>
    </submittedName>
</protein>
<comment type="caution">
    <text evidence="4">The sequence shown here is derived from an EMBL/GenBank/DDBJ whole genome shotgun (WGS) entry which is preliminary data.</text>
</comment>
<evidence type="ECO:0000313" key="5">
    <source>
        <dbReference type="Proteomes" id="UP000293398"/>
    </source>
</evidence>
<dbReference type="OrthoDB" id="9148881at2"/>
<comment type="similarity">
    <text evidence="1 3">Belongs to the enoyl-CoA hydratase/isomerase family.</text>
</comment>
<dbReference type="InterPro" id="IPR001753">
    <property type="entry name" value="Enoyl-CoA_hydra/iso"/>
</dbReference>
<reference evidence="4 5" key="1">
    <citation type="submission" date="2019-02" db="EMBL/GenBank/DDBJ databases">
        <title>Genomic Encyclopedia of Type Strains, Phase IV (KMG-IV): sequencing the most valuable type-strain genomes for metagenomic binning, comparative biology and taxonomic classification.</title>
        <authorList>
            <person name="Goeker M."/>
        </authorList>
    </citation>
    <scope>NUCLEOTIDE SEQUENCE [LARGE SCALE GENOMIC DNA]</scope>
    <source>
        <strain evidence="4 5">DSM 23814</strain>
    </source>
</reference>
<dbReference type="Gene3D" id="1.10.12.10">
    <property type="entry name" value="Lyase 2-enoyl-coa Hydratase, Chain A, domain 2"/>
    <property type="match status" value="1"/>
</dbReference>
<keyword evidence="2" id="KW-0456">Lyase</keyword>
<dbReference type="GO" id="GO:0006635">
    <property type="term" value="P:fatty acid beta-oxidation"/>
    <property type="evidence" value="ECO:0007669"/>
    <property type="project" value="TreeGrafter"/>
</dbReference>
<accession>A0A4Q7VPT1</accession>
<dbReference type="Proteomes" id="UP000293398">
    <property type="component" value="Unassembled WGS sequence"/>
</dbReference>
<dbReference type="SUPFAM" id="SSF52096">
    <property type="entry name" value="ClpP/crotonase"/>
    <property type="match status" value="1"/>
</dbReference>
<dbReference type="InterPro" id="IPR014748">
    <property type="entry name" value="Enoyl-CoA_hydra_C"/>
</dbReference>
<gene>
    <name evidence="4" type="ORF">EV681_0148</name>
</gene>
<evidence type="ECO:0000256" key="2">
    <source>
        <dbReference type="ARBA" id="ARBA00023239"/>
    </source>
</evidence>
<dbReference type="RefSeq" id="WP_130303071.1">
    <property type="nucleotide sequence ID" value="NZ_SHKO01000001.1"/>
</dbReference>
<dbReference type="AlphaFoldDB" id="A0A4Q7VPT1"/>
<sequence>MQEGVITSIDQTIATVVISREHKLNAFTIEIWKQLGEAFSQLSANRQIRCIVLRGAGKKAFSPGNDISEFATSRSNKEQAIAYGRVMKQTIDSIAACEHPIVAQIHGICVGGGLEIASLADVRVCGESSRFGIPIKNLGLVMSYSELRPLIRLVGPSVAKAMLLEGNIIDAQQAVKLGIIHKLVSDDEVEKTALETARNIAQGAPLVARWHKKFISNIVNQAELDEAALEEAFDCFDTDDFRIGYRSFLEKKPPAFTGK</sequence>
<evidence type="ECO:0000256" key="3">
    <source>
        <dbReference type="RuleBase" id="RU003707"/>
    </source>
</evidence>
<dbReference type="PROSITE" id="PS00166">
    <property type="entry name" value="ENOYL_COA_HYDRATASE"/>
    <property type="match status" value="1"/>
</dbReference>
<dbReference type="PANTHER" id="PTHR11941">
    <property type="entry name" value="ENOYL-COA HYDRATASE-RELATED"/>
    <property type="match status" value="1"/>
</dbReference>
<dbReference type="Pfam" id="PF00378">
    <property type="entry name" value="ECH_1"/>
    <property type="match status" value="1"/>
</dbReference>
<organism evidence="4 5">
    <name type="scientific">Advenella incenata</name>
    <dbReference type="NCBI Taxonomy" id="267800"/>
    <lineage>
        <taxon>Bacteria</taxon>
        <taxon>Pseudomonadati</taxon>
        <taxon>Pseudomonadota</taxon>
        <taxon>Betaproteobacteria</taxon>
        <taxon>Burkholderiales</taxon>
        <taxon>Alcaligenaceae</taxon>
    </lineage>
</organism>
<proteinExistence type="inferred from homology"/>
<dbReference type="GO" id="GO:0016829">
    <property type="term" value="F:lyase activity"/>
    <property type="evidence" value="ECO:0007669"/>
    <property type="project" value="UniProtKB-KW"/>
</dbReference>
<evidence type="ECO:0000256" key="1">
    <source>
        <dbReference type="ARBA" id="ARBA00005254"/>
    </source>
</evidence>